<accession>A0A915KM29</accession>
<evidence type="ECO:0000313" key="2">
    <source>
        <dbReference type="WBParaSite" id="nRc.2.0.1.t39836-RA"/>
    </source>
</evidence>
<name>A0A915KM29_ROMCU</name>
<protein>
    <submittedName>
        <fullName evidence="2">Uncharacterized protein</fullName>
    </submittedName>
</protein>
<dbReference type="WBParaSite" id="nRc.2.0.1.t39836-RA">
    <property type="protein sequence ID" value="nRc.2.0.1.t39836-RA"/>
    <property type="gene ID" value="nRc.2.0.1.g39836"/>
</dbReference>
<reference evidence="2" key="1">
    <citation type="submission" date="2022-11" db="UniProtKB">
        <authorList>
            <consortium name="WormBaseParasite"/>
        </authorList>
    </citation>
    <scope>IDENTIFICATION</scope>
</reference>
<dbReference type="Proteomes" id="UP000887565">
    <property type="component" value="Unplaced"/>
</dbReference>
<evidence type="ECO:0000313" key="1">
    <source>
        <dbReference type="Proteomes" id="UP000887565"/>
    </source>
</evidence>
<proteinExistence type="predicted"/>
<dbReference type="AlphaFoldDB" id="A0A915KM29"/>
<sequence length="48" mass="5309">MRVFSPLETSSESELSSVIDAAIEDSGVKYYKDLPVVLIDNKTAECEE</sequence>
<keyword evidence="1" id="KW-1185">Reference proteome</keyword>
<organism evidence="1 2">
    <name type="scientific">Romanomermis culicivorax</name>
    <name type="common">Nematode worm</name>
    <dbReference type="NCBI Taxonomy" id="13658"/>
    <lineage>
        <taxon>Eukaryota</taxon>
        <taxon>Metazoa</taxon>
        <taxon>Ecdysozoa</taxon>
        <taxon>Nematoda</taxon>
        <taxon>Enoplea</taxon>
        <taxon>Dorylaimia</taxon>
        <taxon>Mermithida</taxon>
        <taxon>Mermithoidea</taxon>
        <taxon>Mermithidae</taxon>
        <taxon>Romanomermis</taxon>
    </lineage>
</organism>